<gene>
    <name evidence="1" type="ORF">Pmar_PMAR006525</name>
</gene>
<evidence type="ECO:0000313" key="2">
    <source>
        <dbReference type="Proteomes" id="UP000007800"/>
    </source>
</evidence>
<dbReference type="GeneID" id="9051964"/>
<proteinExistence type="predicted"/>
<accession>C5LTP1</accession>
<dbReference type="EMBL" id="GG685402">
    <property type="protein sequence ID" value="EEQ99853.1"/>
    <property type="molecule type" value="Genomic_DNA"/>
</dbReference>
<evidence type="ECO:0000313" key="1">
    <source>
        <dbReference type="EMBL" id="EEQ99853.1"/>
    </source>
</evidence>
<keyword evidence="2" id="KW-1185">Reference proteome</keyword>
<dbReference type="Proteomes" id="UP000007800">
    <property type="component" value="Unassembled WGS sequence"/>
</dbReference>
<name>C5LTP1_PERM5</name>
<dbReference type="AlphaFoldDB" id="C5LTP1"/>
<dbReference type="InParanoid" id="C5LTP1"/>
<sequence>MVHCRLMEGYYRWRVVTLENVPSIPNTARLSLLVALRRPEVARTARIREDILLLMISLMGEFVAVHRLSSPQDPLLRVILIDLLLCFSHQKVFENQWFPLLD</sequence>
<dbReference type="RefSeq" id="XP_002767136.1">
    <property type="nucleotide sequence ID" value="XM_002767090.1"/>
</dbReference>
<reference evidence="1 2" key="1">
    <citation type="submission" date="2008-07" db="EMBL/GenBank/DDBJ databases">
        <authorList>
            <person name="El-Sayed N."/>
            <person name="Caler E."/>
            <person name="Inman J."/>
            <person name="Amedeo P."/>
            <person name="Hass B."/>
            <person name="Wortman J."/>
        </authorList>
    </citation>
    <scope>NUCLEOTIDE SEQUENCE [LARGE SCALE GENOMIC DNA]</scope>
    <source>
        <strain evidence="2">ATCC 50983 / TXsc</strain>
    </source>
</reference>
<organism evidence="2">
    <name type="scientific">Perkinsus marinus (strain ATCC 50983 / TXsc)</name>
    <dbReference type="NCBI Taxonomy" id="423536"/>
    <lineage>
        <taxon>Eukaryota</taxon>
        <taxon>Sar</taxon>
        <taxon>Alveolata</taxon>
        <taxon>Perkinsozoa</taxon>
        <taxon>Perkinsea</taxon>
        <taxon>Perkinsida</taxon>
        <taxon>Perkinsidae</taxon>
        <taxon>Perkinsus</taxon>
    </lineage>
</organism>
<protein>
    <submittedName>
        <fullName evidence="1">Uncharacterized protein</fullName>
    </submittedName>
</protein>